<dbReference type="EMBL" id="FQXE01000002">
    <property type="protein sequence ID" value="SHH24847.1"/>
    <property type="molecule type" value="Genomic_DNA"/>
</dbReference>
<feature type="signal peptide" evidence="1">
    <location>
        <begin position="1"/>
        <end position="26"/>
    </location>
</feature>
<dbReference type="Proteomes" id="UP000184226">
    <property type="component" value="Unassembled WGS sequence"/>
</dbReference>
<reference evidence="2 3" key="1">
    <citation type="submission" date="2016-11" db="EMBL/GenBank/DDBJ databases">
        <authorList>
            <person name="Jaros S."/>
            <person name="Januszkiewicz K."/>
            <person name="Wedrychowicz H."/>
        </authorList>
    </citation>
    <scope>NUCLEOTIDE SEQUENCE [LARGE SCALE GENOMIC DNA]</scope>
    <source>
        <strain evidence="2 3">CGMCC 1.10190</strain>
    </source>
</reference>
<evidence type="ECO:0000313" key="2">
    <source>
        <dbReference type="EMBL" id="SHH24847.1"/>
    </source>
</evidence>
<name>A0A1M5RER9_9BURK</name>
<protein>
    <submittedName>
        <fullName evidence="2">Molybdate transport system substrate-binding protein</fullName>
    </submittedName>
</protein>
<dbReference type="Gene3D" id="3.40.190.10">
    <property type="entry name" value="Periplasmic binding protein-like II"/>
    <property type="match status" value="1"/>
</dbReference>
<dbReference type="AlphaFoldDB" id="A0A1M5RER9"/>
<dbReference type="STRING" id="658167.SAMN04488135_102556"/>
<keyword evidence="1" id="KW-0732">Signal</keyword>
<feature type="chain" id="PRO_5012500024" evidence="1">
    <location>
        <begin position="27"/>
        <end position="373"/>
    </location>
</feature>
<evidence type="ECO:0000256" key="1">
    <source>
        <dbReference type="SAM" id="SignalP"/>
    </source>
</evidence>
<keyword evidence="3" id="KW-1185">Reference proteome</keyword>
<organism evidence="2 3">
    <name type="scientific">Pollutimonas bauzanensis</name>
    <dbReference type="NCBI Taxonomy" id="658167"/>
    <lineage>
        <taxon>Bacteria</taxon>
        <taxon>Pseudomonadati</taxon>
        <taxon>Pseudomonadota</taxon>
        <taxon>Betaproteobacteria</taxon>
        <taxon>Burkholderiales</taxon>
        <taxon>Alcaligenaceae</taxon>
        <taxon>Pollutimonas</taxon>
    </lineage>
</organism>
<proteinExistence type="predicted"/>
<gene>
    <name evidence="2" type="ORF">SAMN04488135_102556</name>
</gene>
<dbReference type="OrthoDB" id="9785015at2"/>
<dbReference type="RefSeq" id="WP_073102148.1">
    <property type="nucleotide sequence ID" value="NZ_FQXE01000002.1"/>
</dbReference>
<accession>A0A1M5RER9</accession>
<sequence>MKVKSKRLTVLSAAILCSLAAPASWAADTVCQYVDSSGHFADATAANVGIYGAPDTTIAVASNFYGPALDLITDFLNSPGGTSYGLIGLCHNATGHLMGEILKDPTTHVNPTHTAITLHSGTVYSAHPTPASGAEALPLAIAYKYGLFAAANQDAPDDLVYETLNATPAPYYTIGSSHIYANGIPVIFTDSTSAPPNSLVTGTASTGTSDTIATTASGHTIVPAAGEVAVADPVPAPYGLAAQKILTDMGYTPWPPSIVHTPLFGNIDVTYQAVFDPAYPSINSGFVAKAQICNAGYSYVEFTNVAYNVAQYAVLLDTDGDSVTTGGNTAEQAALALWTFMNLSNPNAANANLGGGAGQTWNQWLTNHCYSVI</sequence>
<evidence type="ECO:0000313" key="3">
    <source>
        <dbReference type="Proteomes" id="UP000184226"/>
    </source>
</evidence>